<feature type="region of interest" description="Disordered" evidence="1">
    <location>
        <begin position="107"/>
        <end position="126"/>
    </location>
</feature>
<sequence length="126" mass="13022">MGVGLNVSSPVASYESSANGPAMRACSTLCFTGDAGRSTFIAVCTLTAFTRTYPRSPDLPSTSTNASDPSCCVGLACSLSAALLASALCFCGEKQRCCSWFDSLPDFSSTSTVSSTRPSDTRLGVF</sequence>
<proteinExistence type="predicted"/>
<name>A0AAV2D9P5_9ROSI</name>
<dbReference type="EMBL" id="OZ034815">
    <property type="protein sequence ID" value="CAL1370574.1"/>
    <property type="molecule type" value="Genomic_DNA"/>
</dbReference>
<evidence type="ECO:0000256" key="1">
    <source>
        <dbReference type="SAM" id="MobiDB-lite"/>
    </source>
</evidence>
<accession>A0AAV2D9P5</accession>
<evidence type="ECO:0000313" key="2">
    <source>
        <dbReference type="EMBL" id="CAL1370574.1"/>
    </source>
</evidence>
<reference evidence="2 3" key="1">
    <citation type="submission" date="2024-04" db="EMBL/GenBank/DDBJ databases">
        <authorList>
            <person name="Fracassetti M."/>
        </authorList>
    </citation>
    <scope>NUCLEOTIDE SEQUENCE [LARGE SCALE GENOMIC DNA]</scope>
</reference>
<dbReference type="Proteomes" id="UP001497516">
    <property type="component" value="Chromosome 2"/>
</dbReference>
<protein>
    <submittedName>
        <fullName evidence="2">Uncharacterized protein</fullName>
    </submittedName>
</protein>
<keyword evidence="3" id="KW-1185">Reference proteome</keyword>
<dbReference type="AlphaFoldDB" id="A0AAV2D9P5"/>
<organism evidence="2 3">
    <name type="scientific">Linum trigynum</name>
    <dbReference type="NCBI Taxonomy" id="586398"/>
    <lineage>
        <taxon>Eukaryota</taxon>
        <taxon>Viridiplantae</taxon>
        <taxon>Streptophyta</taxon>
        <taxon>Embryophyta</taxon>
        <taxon>Tracheophyta</taxon>
        <taxon>Spermatophyta</taxon>
        <taxon>Magnoliopsida</taxon>
        <taxon>eudicotyledons</taxon>
        <taxon>Gunneridae</taxon>
        <taxon>Pentapetalae</taxon>
        <taxon>rosids</taxon>
        <taxon>fabids</taxon>
        <taxon>Malpighiales</taxon>
        <taxon>Linaceae</taxon>
        <taxon>Linum</taxon>
    </lineage>
</organism>
<evidence type="ECO:0000313" key="3">
    <source>
        <dbReference type="Proteomes" id="UP001497516"/>
    </source>
</evidence>
<gene>
    <name evidence="2" type="ORF">LTRI10_LOCUS12690</name>
</gene>